<gene>
    <name evidence="1" type="ORF">F7725_005297</name>
</gene>
<name>A0A7J5YQU9_DISMA</name>
<organism evidence="1 2">
    <name type="scientific">Dissostichus mawsoni</name>
    <name type="common">Antarctic cod</name>
    <dbReference type="NCBI Taxonomy" id="36200"/>
    <lineage>
        <taxon>Eukaryota</taxon>
        <taxon>Metazoa</taxon>
        <taxon>Chordata</taxon>
        <taxon>Craniata</taxon>
        <taxon>Vertebrata</taxon>
        <taxon>Euteleostomi</taxon>
        <taxon>Actinopterygii</taxon>
        <taxon>Neopterygii</taxon>
        <taxon>Teleostei</taxon>
        <taxon>Neoteleostei</taxon>
        <taxon>Acanthomorphata</taxon>
        <taxon>Eupercaria</taxon>
        <taxon>Perciformes</taxon>
        <taxon>Notothenioidei</taxon>
        <taxon>Nototheniidae</taxon>
        <taxon>Dissostichus</taxon>
    </lineage>
</organism>
<accession>A0A7J5YQU9</accession>
<dbReference type="PANTHER" id="PTHR46579">
    <property type="entry name" value="F5/8 TYPE C DOMAIN-CONTAINING PROTEIN-RELATED"/>
    <property type="match status" value="1"/>
</dbReference>
<protein>
    <submittedName>
        <fullName evidence="1">Uncharacterized protein</fullName>
    </submittedName>
</protein>
<dbReference type="OrthoDB" id="3263820at2759"/>
<dbReference type="Proteomes" id="UP000518266">
    <property type="component" value="Unassembled WGS sequence"/>
</dbReference>
<sequence>MSYNIPHFDIISGMPPDHMHNVHLGVVRQMANMWLDSENHEKSYYLGTRMTELDQRLLLIRPPCNVTRVPRSFQQRSFGRLYLCAKRHSAPGILPALVNPCHIHVLTMQGHYYNRGVKKM</sequence>
<dbReference type="PANTHER" id="PTHR46579:SF1">
    <property type="entry name" value="F5_8 TYPE C DOMAIN-CONTAINING PROTEIN"/>
    <property type="match status" value="1"/>
</dbReference>
<proteinExistence type="predicted"/>
<dbReference type="AlphaFoldDB" id="A0A7J5YQU9"/>
<evidence type="ECO:0000313" key="1">
    <source>
        <dbReference type="EMBL" id="KAF3851942.1"/>
    </source>
</evidence>
<evidence type="ECO:0000313" key="2">
    <source>
        <dbReference type="Proteomes" id="UP000518266"/>
    </source>
</evidence>
<dbReference type="EMBL" id="JAAKFY010000009">
    <property type="protein sequence ID" value="KAF3851942.1"/>
    <property type="molecule type" value="Genomic_DNA"/>
</dbReference>
<reference evidence="1 2" key="1">
    <citation type="submission" date="2020-03" db="EMBL/GenBank/DDBJ databases">
        <title>Dissostichus mawsoni Genome sequencing and assembly.</title>
        <authorList>
            <person name="Park H."/>
        </authorList>
    </citation>
    <scope>NUCLEOTIDE SEQUENCE [LARGE SCALE GENOMIC DNA]</scope>
    <source>
        <strain evidence="1">DM0001</strain>
        <tissue evidence="1">Muscle</tissue>
    </source>
</reference>
<comment type="caution">
    <text evidence="1">The sequence shown here is derived from an EMBL/GenBank/DDBJ whole genome shotgun (WGS) entry which is preliminary data.</text>
</comment>
<keyword evidence="2" id="KW-1185">Reference proteome</keyword>